<dbReference type="PANTHER" id="PTHR12001">
    <property type="entry name" value="GERANYLGERANYL PYROPHOSPHATE SYNTHASE"/>
    <property type="match status" value="1"/>
</dbReference>
<comment type="similarity">
    <text evidence="2 6">Belongs to the FPP/GGPP synthase family.</text>
</comment>
<dbReference type="GO" id="GO:0008299">
    <property type="term" value="P:isoprenoid biosynthetic process"/>
    <property type="evidence" value="ECO:0007669"/>
    <property type="project" value="InterPro"/>
</dbReference>
<dbReference type="AlphaFoldDB" id="A0A383S6Q1"/>
<dbReference type="Proteomes" id="UP000279336">
    <property type="component" value="Unassembled WGS sequence"/>
</dbReference>
<dbReference type="EMBL" id="RCIW01000010">
    <property type="protein sequence ID" value="RLP09615.1"/>
    <property type="molecule type" value="Genomic_DNA"/>
</dbReference>
<gene>
    <name evidence="7" type="ORF">D7U36_07400</name>
    <name evidence="8" type="ORF">PROPAUS_1432</name>
</gene>
<evidence type="ECO:0000256" key="3">
    <source>
        <dbReference type="ARBA" id="ARBA00022679"/>
    </source>
</evidence>
<comment type="cofactor">
    <cofactor evidence="1">
        <name>Mg(2+)</name>
        <dbReference type="ChEBI" id="CHEBI:18420"/>
    </cofactor>
</comment>
<evidence type="ECO:0000256" key="5">
    <source>
        <dbReference type="ARBA" id="ARBA00022842"/>
    </source>
</evidence>
<reference evidence="7 10" key="3">
    <citation type="submission" date="2018-10" db="EMBL/GenBank/DDBJ databases">
        <title>Propionibacterium australiense Genome Sequencing and Assembly.</title>
        <authorList>
            <person name="Bernier A.-M."/>
            <person name="Bernard K."/>
        </authorList>
    </citation>
    <scope>NUCLEOTIDE SEQUENCE [LARGE SCALE GENOMIC DNA]</scope>
    <source>
        <strain evidence="7 10">NML98A078</strain>
    </source>
</reference>
<evidence type="ECO:0000313" key="9">
    <source>
        <dbReference type="Proteomes" id="UP000263928"/>
    </source>
</evidence>
<evidence type="ECO:0000313" key="8">
    <source>
        <dbReference type="EMBL" id="SYZ33513.1"/>
    </source>
</evidence>
<dbReference type="Gene3D" id="1.10.600.10">
    <property type="entry name" value="Farnesyl Diphosphate Synthase"/>
    <property type="match status" value="1"/>
</dbReference>
<evidence type="ECO:0000313" key="7">
    <source>
        <dbReference type="EMBL" id="RLP09615.1"/>
    </source>
</evidence>
<proteinExistence type="inferred from homology"/>
<keyword evidence="4" id="KW-0479">Metal-binding</keyword>
<dbReference type="PROSITE" id="PS00723">
    <property type="entry name" value="POLYPRENYL_SYNTHASE_1"/>
    <property type="match status" value="1"/>
</dbReference>
<keyword evidence="3 6" id="KW-0808">Transferase</keyword>
<organism evidence="8 9">
    <name type="scientific">Propionibacterium australiense</name>
    <dbReference type="NCBI Taxonomy" id="119981"/>
    <lineage>
        <taxon>Bacteria</taxon>
        <taxon>Bacillati</taxon>
        <taxon>Actinomycetota</taxon>
        <taxon>Actinomycetes</taxon>
        <taxon>Propionibacteriales</taxon>
        <taxon>Propionibacteriaceae</taxon>
        <taxon>Propionibacterium</taxon>
    </lineage>
</organism>
<evidence type="ECO:0000256" key="1">
    <source>
        <dbReference type="ARBA" id="ARBA00001946"/>
    </source>
</evidence>
<dbReference type="EMBL" id="UNQJ01000009">
    <property type="protein sequence ID" value="SYZ33513.1"/>
    <property type="molecule type" value="Genomic_DNA"/>
</dbReference>
<dbReference type="PANTHER" id="PTHR12001:SF85">
    <property type="entry name" value="SHORT CHAIN ISOPRENYL DIPHOSPHATE SYNTHASE"/>
    <property type="match status" value="1"/>
</dbReference>
<dbReference type="GO" id="GO:0004659">
    <property type="term" value="F:prenyltransferase activity"/>
    <property type="evidence" value="ECO:0007669"/>
    <property type="project" value="InterPro"/>
</dbReference>
<dbReference type="SUPFAM" id="SSF48576">
    <property type="entry name" value="Terpenoid synthases"/>
    <property type="match status" value="1"/>
</dbReference>
<dbReference type="InterPro" id="IPR000092">
    <property type="entry name" value="Polyprenyl_synt"/>
</dbReference>
<dbReference type="GO" id="GO:0046872">
    <property type="term" value="F:metal ion binding"/>
    <property type="evidence" value="ECO:0007669"/>
    <property type="project" value="UniProtKB-KW"/>
</dbReference>
<dbReference type="Pfam" id="PF00348">
    <property type="entry name" value="polyprenyl_synt"/>
    <property type="match status" value="1"/>
</dbReference>
<dbReference type="InterPro" id="IPR033749">
    <property type="entry name" value="Polyprenyl_synt_CS"/>
</dbReference>
<sequence>MFESIDQAGAAAARIEDDRIEVDRAIAAQIDWLIRRGPMVDDPFIGAIYRWMEHYLQVAGRRFHGLTTILGYRAAGGTDLATVLPIAAALQLYHHHTLVHDDIYDGDVLRRGWPTSHVHLASLFGSEQEGASDPTPFASQSTRNGVIAAFAYGKIGRALANRAISSAPLDGRHVLTILTMLEEHDLWDNVGQLLDVYHEGCRLPSSEACLHNAWLKTGRLFEVCARAGAIAAGADASIITALVSWSGNLAIAYQLKDDLEDTVGDSEKGLGRGVGVDLGALKPTYLLSLANELADGQDRAILSAWLNREHGYTVEEFSALIERTGARRLTQLKVEELVSAGVAAIGALGRVRPDVLAEIAELSRYAISDEYWRRPLDGGRPTAGKVASGE</sequence>
<dbReference type="InterPro" id="IPR008949">
    <property type="entry name" value="Isoprenoid_synthase_dom_sf"/>
</dbReference>
<evidence type="ECO:0000256" key="4">
    <source>
        <dbReference type="ARBA" id="ARBA00022723"/>
    </source>
</evidence>
<name>A0A383S6Q1_9ACTN</name>
<dbReference type="RefSeq" id="WP_119161860.1">
    <property type="nucleotide sequence ID" value="NZ_LR134442.1"/>
</dbReference>
<accession>A0A383S6Q1</accession>
<evidence type="ECO:0000256" key="2">
    <source>
        <dbReference type="ARBA" id="ARBA00006706"/>
    </source>
</evidence>
<keyword evidence="9" id="KW-1185">Reference proteome</keyword>
<dbReference type="OrthoDB" id="4497239at2"/>
<evidence type="ECO:0000256" key="6">
    <source>
        <dbReference type="RuleBase" id="RU004466"/>
    </source>
</evidence>
<reference evidence="9" key="1">
    <citation type="submission" date="2018-08" db="EMBL/GenBank/DDBJ databases">
        <authorList>
            <person name="Hornung B."/>
        </authorList>
    </citation>
    <scope>NUCLEOTIDE SEQUENCE [LARGE SCALE GENOMIC DNA]</scope>
</reference>
<evidence type="ECO:0000313" key="10">
    <source>
        <dbReference type="Proteomes" id="UP000279336"/>
    </source>
</evidence>
<keyword evidence="5" id="KW-0460">Magnesium</keyword>
<protein>
    <submittedName>
        <fullName evidence="8">Isoprenoid synthase domain</fullName>
    </submittedName>
</protein>
<dbReference type="Proteomes" id="UP000263928">
    <property type="component" value="Unassembled WGS sequence"/>
</dbReference>
<reference evidence="8" key="2">
    <citation type="submission" date="2018-08" db="EMBL/GenBank/DDBJ databases">
        <authorList>
            <person name="Ferrada E.E."/>
            <person name="Latorre B.A."/>
        </authorList>
    </citation>
    <scope>NUCLEOTIDE SEQUENCE [LARGE SCALE GENOMIC DNA]</scope>
    <source>
        <strain evidence="8">Propionibacterium_australiense1</strain>
    </source>
</reference>